<dbReference type="PANTHER" id="PTHR48182">
    <property type="entry name" value="PROTEIN SERAC1"/>
    <property type="match status" value="1"/>
</dbReference>
<dbReference type="InterPro" id="IPR052374">
    <property type="entry name" value="SERAC1"/>
</dbReference>
<evidence type="ECO:0000256" key="1">
    <source>
        <dbReference type="ARBA" id="ARBA00004173"/>
    </source>
</evidence>
<dbReference type="GO" id="GO:0005739">
    <property type="term" value="C:mitochondrion"/>
    <property type="evidence" value="ECO:0007669"/>
    <property type="project" value="UniProtKB-SubCell"/>
</dbReference>
<dbReference type="InterPro" id="IPR029058">
    <property type="entry name" value="AB_hydrolase_fold"/>
</dbReference>
<evidence type="ECO:0000256" key="5">
    <source>
        <dbReference type="ARBA" id="ARBA00023128"/>
    </source>
</evidence>
<dbReference type="AlphaFoldDB" id="A0AA39XYZ7"/>
<feature type="region of interest" description="Disordered" evidence="7">
    <location>
        <begin position="1"/>
        <end position="45"/>
    </location>
</feature>
<evidence type="ECO:0000256" key="3">
    <source>
        <dbReference type="ARBA" id="ARBA00004370"/>
    </source>
</evidence>
<comment type="caution">
    <text evidence="8">The sequence shown here is derived from an EMBL/GenBank/DDBJ whole genome shotgun (WGS) entry which is preliminary data.</text>
</comment>
<name>A0AA39XYZ7_9PEZI</name>
<dbReference type="PANTHER" id="PTHR48182:SF2">
    <property type="entry name" value="PROTEIN SERAC1"/>
    <property type="match status" value="1"/>
</dbReference>
<organism evidence="8 9">
    <name type="scientific">Cercophora newfieldiana</name>
    <dbReference type="NCBI Taxonomy" id="92897"/>
    <lineage>
        <taxon>Eukaryota</taxon>
        <taxon>Fungi</taxon>
        <taxon>Dikarya</taxon>
        <taxon>Ascomycota</taxon>
        <taxon>Pezizomycotina</taxon>
        <taxon>Sordariomycetes</taxon>
        <taxon>Sordariomycetidae</taxon>
        <taxon>Sordariales</taxon>
        <taxon>Lasiosphaeriaceae</taxon>
        <taxon>Cercophora</taxon>
    </lineage>
</organism>
<evidence type="ECO:0000256" key="4">
    <source>
        <dbReference type="ARBA" id="ARBA00022824"/>
    </source>
</evidence>
<dbReference type="GO" id="GO:0016020">
    <property type="term" value="C:membrane"/>
    <property type="evidence" value="ECO:0007669"/>
    <property type="project" value="UniProtKB-SubCell"/>
</dbReference>
<comment type="subcellular location">
    <subcellularLocation>
        <location evidence="2">Endoplasmic reticulum</location>
    </subcellularLocation>
    <subcellularLocation>
        <location evidence="3">Membrane</location>
    </subcellularLocation>
    <subcellularLocation>
        <location evidence="1">Mitochondrion</location>
    </subcellularLocation>
</comment>
<evidence type="ECO:0000256" key="7">
    <source>
        <dbReference type="SAM" id="MobiDB-lite"/>
    </source>
</evidence>
<evidence type="ECO:0000256" key="6">
    <source>
        <dbReference type="ARBA" id="ARBA00023136"/>
    </source>
</evidence>
<feature type="compositionally biased region" description="Polar residues" evidence="7">
    <location>
        <begin position="22"/>
        <end position="37"/>
    </location>
</feature>
<keyword evidence="6" id="KW-0472">Membrane</keyword>
<reference evidence="8" key="1">
    <citation type="submission" date="2023-06" db="EMBL/GenBank/DDBJ databases">
        <title>Genome-scale phylogeny and comparative genomics of the fungal order Sordariales.</title>
        <authorList>
            <consortium name="Lawrence Berkeley National Laboratory"/>
            <person name="Hensen N."/>
            <person name="Bonometti L."/>
            <person name="Westerberg I."/>
            <person name="Brannstrom I.O."/>
            <person name="Guillou S."/>
            <person name="Cros-Aarteil S."/>
            <person name="Calhoun S."/>
            <person name="Haridas S."/>
            <person name="Kuo A."/>
            <person name="Mondo S."/>
            <person name="Pangilinan J."/>
            <person name="Riley R."/>
            <person name="Labutti K."/>
            <person name="Andreopoulos B."/>
            <person name="Lipzen A."/>
            <person name="Chen C."/>
            <person name="Yanf M."/>
            <person name="Daum C."/>
            <person name="Ng V."/>
            <person name="Clum A."/>
            <person name="Steindorff A."/>
            <person name="Ohm R."/>
            <person name="Martin F."/>
            <person name="Silar P."/>
            <person name="Natvig D."/>
            <person name="Lalanne C."/>
            <person name="Gautier V."/>
            <person name="Ament-Velasquez S.L."/>
            <person name="Kruys A."/>
            <person name="Hutchinson M.I."/>
            <person name="Powell A.J."/>
            <person name="Barry K."/>
            <person name="Miller A.N."/>
            <person name="Grigoriev I.V."/>
            <person name="Debuchy R."/>
            <person name="Gladieux P."/>
            <person name="Thoren M.H."/>
            <person name="Johannesson H."/>
        </authorList>
    </citation>
    <scope>NUCLEOTIDE SEQUENCE</scope>
    <source>
        <strain evidence="8">SMH2532-1</strain>
    </source>
</reference>
<evidence type="ECO:0000256" key="2">
    <source>
        <dbReference type="ARBA" id="ARBA00004240"/>
    </source>
</evidence>
<proteinExistence type="predicted"/>
<dbReference type="EMBL" id="JAULSV010000005">
    <property type="protein sequence ID" value="KAK0642902.1"/>
    <property type="molecule type" value="Genomic_DNA"/>
</dbReference>
<dbReference type="Proteomes" id="UP001174936">
    <property type="component" value="Unassembled WGS sequence"/>
</dbReference>
<keyword evidence="9" id="KW-1185">Reference proteome</keyword>
<evidence type="ECO:0000313" key="8">
    <source>
        <dbReference type="EMBL" id="KAK0642902.1"/>
    </source>
</evidence>
<dbReference type="SUPFAM" id="SSF53474">
    <property type="entry name" value="alpha/beta-Hydrolases"/>
    <property type="match status" value="1"/>
</dbReference>
<gene>
    <name evidence="8" type="ORF">B0T16DRAFT_173900</name>
</gene>
<dbReference type="GO" id="GO:0005783">
    <property type="term" value="C:endoplasmic reticulum"/>
    <property type="evidence" value="ECO:0007669"/>
    <property type="project" value="UniProtKB-SubCell"/>
</dbReference>
<protein>
    <recommendedName>
        <fullName evidence="10">DUF676 domain-containing protein</fullName>
    </recommendedName>
</protein>
<evidence type="ECO:0000313" key="9">
    <source>
        <dbReference type="Proteomes" id="UP001174936"/>
    </source>
</evidence>
<keyword evidence="5" id="KW-0496">Mitochondrion</keyword>
<sequence>MAQYQLTHVKMSEPEVIENTDPRGQNNSTTRSESPSGEQRAKGELGLRLLVKPKHGSRNLDVIAIHGILEDSEPSWRSPREQSGWLENSLFKRYRRSCIYEFRYDPKPIRLDDYPAKQLDAVASQLLRELKEAREGHSLDETVPLLFLGHDIGGMIMKNALVIASRTMEYYKLYLSTKFLVSSADSSHQVNIRDILCLFHPRPSSGALTDTGASTS</sequence>
<evidence type="ECO:0008006" key="10">
    <source>
        <dbReference type="Google" id="ProtNLM"/>
    </source>
</evidence>
<keyword evidence="4" id="KW-0256">Endoplasmic reticulum</keyword>
<accession>A0AA39XYZ7</accession>